<evidence type="ECO:0008006" key="3">
    <source>
        <dbReference type="Google" id="ProtNLM"/>
    </source>
</evidence>
<dbReference type="EMBL" id="CAJVCH010526355">
    <property type="protein sequence ID" value="CAG7822452.1"/>
    <property type="molecule type" value="Genomic_DNA"/>
</dbReference>
<evidence type="ECO:0000313" key="1">
    <source>
        <dbReference type="EMBL" id="CAG7822452.1"/>
    </source>
</evidence>
<dbReference type="Proteomes" id="UP000708208">
    <property type="component" value="Unassembled WGS sequence"/>
</dbReference>
<accession>A0A8J2KRM7</accession>
<keyword evidence="2" id="KW-1185">Reference proteome</keyword>
<evidence type="ECO:0000313" key="2">
    <source>
        <dbReference type="Proteomes" id="UP000708208"/>
    </source>
</evidence>
<proteinExistence type="predicted"/>
<name>A0A8J2KRM7_9HEXA</name>
<protein>
    <recommendedName>
        <fullName evidence="3">NB-ARC domain-containing protein</fullName>
    </recommendedName>
</protein>
<comment type="caution">
    <text evidence="1">The sequence shown here is derived from an EMBL/GenBank/DDBJ whole genome shotgun (WGS) entry which is preliminary data.</text>
</comment>
<reference evidence="1" key="1">
    <citation type="submission" date="2021-06" db="EMBL/GenBank/DDBJ databases">
        <authorList>
            <person name="Hodson N. C."/>
            <person name="Mongue J. A."/>
            <person name="Jaron S. K."/>
        </authorList>
    </citation>
    <scope>NUCLEOTIDE SEQUENCE</scope>
</reference>
<organism evidence="1 2">
    <name type="scientific">Allacma fusca</name>
    <dbReference type="NCBI Taxonomy" id="39272"/>
    <lineage>
        <taxon>Eukaryota</taxon>
        <taxon>Metazoa</taxon>
        <taxon>Ecdysozoa</taxon>
        <taxon>Arthropoda</taxon>
        <taxon>Hexapoda</taxon>
        <taxon>Collembola</taxon>
        <taxon>Symphypleona</taxon>
        <taxon>Sminthuridae</taxon>
        <taxon>Allacma</taxon>
    </lineage>
</organism>
<dbReference type="AlphaFoldDB" id="A0A8J2KRM7"/>
<sequence length="109" mass="12244">MKLMHRQNASSVMAIEGGTIQTTSISANVINGHNSNIFQVENHQEPVTKMNLINKPVSYFIGREDLVARIQLAFPRKTKIRPQIVVLYGLGGIGKTELAKYYTNDMVRK</sequence>
<dbReference type="OrthoDB" id="7617259at2759"/>
<gene>
    <name evidence="1" type="ORF">AFUS01_LOCUS32724</name>
</gene>